<dbReference type="PANTHER" id="PTHR30349">
    <property type="entry name" value="PHAGE INTEGRASE-RELATED"/>
    <property type="match status" value="1"/>
</dbReference>
<dbReference type="Pfam" id="PF00589">
    <property type="entry name" value="Phage_integrase"/>
    <property type="match status" value="1"/>
</dbReference>
<dbReference type="GO" id="GO:0003677">
    <property type="term" value="F:DNA binding"/>
    <property type="evidence" value="ECO:0007669"/>
    <property type="project" value="UniProtKB-UniRule"/>
</dbReference>
<feature type="domain" description="Tyr recombinase" evidence="10">
    <location>
        <begin position="121"/>
        <end position="252"/>
    </location>
</feature>
<keyword evidence="6 9" id="KW-0238">DNA-binding</keyword>
<evidence type="ECO:0000256" key="7">
    <source>
        <dbReference type="ARBA" id="ARBA00023172"/>
    </source>
</evidence>
<evidence type="ECO:0000256" key="4">
    <source>
        <dbReference type="ARBA" id="ARBA00022829"/>
    </source>
</evidence>
<keyword evidence="3" id="KW-0132">Cell division</keyword>
<dbReference type="PROSITE" id="PS51900">
    <property type="entry name" value="CB"/>
    <property type="match status" value="1"/>
</dbReference>
<evidence type="ECO:0000256" key="6">
    <source>
        <dbReference type="ARBA" id="ARBA00023125"/>
    </source>
</evidence>
<keyword evidence="2" id="KW-0963">Cytoplasm</keyword>
<dbReference type="Proteomes" id="UP000176665">
    <property type="component" value="Unassembled WGS sequence"/>
</dbReference>
<dbReference type="GO" id="GO:0051301">
    <property type="term" value="P:cell division"/>
    <property type="evidence" value="ECO:0007669"/>
    <property type="project" value="UniProtKB-KW"/>
</dbReference>
<evidence type="ECO:0000313" key="12">
    <source>
        <dbReference type="EMBL" id="OGG04407.1"/>
    </source>
</evidence>
<dbReference type="GO" id="GO:0015074">
    <property type="term" value="P:DNA integration"/>
    <property type="evidence" value="ECO:0007669"/>
    <property type="project" value="UniProtKB-KW"/>
</dbReference>
<dbReference type="InterPro" id="IPR004107">
    <property type="entry name" value="Integrase_SAM-like_N"/>
</dbReference>
<dbReference type="InterPro" id="IPR010998">
    <property type="entry name" value="Integrase_recombinase_N"/>
</dbReference>
<comment type="subcellular location">
    <subcellularLocation>
        <location evidence="1">Cytoplasm</location>
    </subcellularLocation>
</comment>
<dbReference type="InterPro" id="IPR044068">
    <property type="entry name" value="CB"/>
</dbReference>
<dbReference type="SUPFAM" id="SSF56349">
    <property type="entry name" value="DNA breaking-rejoining enzymes"/>
    <property type="match status" value="1"/>
</dbReference>
<feature type="non-terminal residue" evidence="12">
    <location>
        <position position="252"/>
    </location>
</feature>
<dbReference type="PROSITE" id="PS51898">
    <property type="entry name" value="TYR_RECOMBINASE"/>
    <property type="match status" value="1"/>
</dbReference>
<proteinExistence type="predicted"/>
<evidence type="ECO:0000256" key="2">
    <source>
        <dbReference type="ARBA" id="ARBA00022490"/>
    </source>
</evidence>
<evidence type="ECO:0000259" key="10">
    <source>
        <dbReference type="PROSITE" id="PS51898"/>
    </source>
</evidence>
<dbReference type="PANTHER" id="PTHR30349:SF77">
    <property type="entry name" value="TYROSINE RECOMBINASE XERC"/>
    <property type="match status" value="1"/>
</dbReference>
<keyword evidence="5" id="KW-0229">DNA integration</keyword>
<evidence type="ECO:0000256" key="9">
    <source>
        <dbReference type="PROSITE-ProRule" id="PRU01248"/>
    </source>
</evidence>
<dbReference type="Gene3D" id="1.10.150.130">
    <property type="match status" value="1"/>
</dbReference>
<dbReference type="InterPro" id="IPR050090">
    <property type="entry name" value="Tyrosine_recombinase_XerCD"/>
</dbReference>
<gene>
    <name evidence="12" type="ORF">A2W14_01545</name>
</gene>
<evidence type="ECO:0008006" key="14">
    <source>
        <dbReference type="Google" id="ProtNLM"/>
    </source>
</evidence>
<feature type="domain" description="Core-binding (CB)" evidence="11">
    <location>
        <begin position="8"/>
        <end position="101"/>
    </location>
</feature>
<keyword evidence="8" id="KW-0131">Cell cycle</keyword>
<evidence type="ECO:0000259" key="11">
    <source>
        <dbReference type="PROSITE" id="PS51900"/>
    </source>
</evidence>
<keyword evidence="7" id="KW-0233">DNA recombination</keyword>
<accession>A0A1F5YWQ5</accession>
<organism evidence="12 13">
    <name type="scientific">Candidatus Gottesmanbacteria bacterium RBG_16_37_8</name>
    <dbReference type="NCBI Taxonomy" id="1798371"/>
    <lineage>
        <taxon>Bacteria</taxon>
        <taxon>Candidatus Gottesmaniibacteriota</taxon>
    </lineage>
</organism>
<evidence type="ECO:0000256" key="8">
    <source>
        <dbReference type="ARBA" id="ARBA00023306"/>
    </source>
</evidence>
<evidence type="ECO:0000256" key="3">
    <source>
        <dbReference type="ARBA" id="ARBA00022618"/>
    </source>
</evidence>
<dbReference type="GO" id="GO:0007059">
    <property type="term" value="P:chromosome segregation"/>
    <property type="evidence" value="ECO:0007669"/>
    <property type="project" value="UniProtKB-KW"/>
</dbReference>
<name>A0A1F5YWQ5_9BACT</name>
<dbReference type="InterPro" id="IPR002104">
    <property type="entry name" value="Integrase_catalytic"/>
</dbReference>
<protein>
    <recommendedName>
        <fullName evidence="14">Tyrosine recombinase XerC</fullName>
    </recommendedName>
</protein>
<sequence length="252" mass="29303">MPVPESVSELEKKINDFLEYLEVEKGSSNLTLRNYRHYLLRYLNYAKEQGLPLNLKGINLDNVHEYRKFLSRLPDAKDGTLSRKTQGFHIIAIRSFLRYLIKNNYQVLSPDSLELPKIADRQIKFLTGDQVDKLLNAPTLSTLNGQRDKAIMEVFFSTGLRVSELVKLNRDKINLSSREFGIVGKGGKARVVFMSQRACDWVKKYLDAREDRFKPLFIRHKGKIDPATPDENMRLTPRSVQRMIKKYVRKVK</sequence>
<dbReference type="GO" id="GO:0005737">
    <property type="term" value="C:cytoplasm"/>
    <property type="evidence" value="ECO:0007669"/>
    <property type="project" value="UniProtKB-SubCell"/>
</dbReference>
<comment type="caution">
    <text evidence="12">The sequence shown here is derived from an EMBL/GenBank/DDBJ whole genome shotgun (WGS) entry which is preliminary data.</text>
</comment>
<evidence type="ECO:0000313" key="13">
    <source>
        <dbReference type="Proteomes" id="UP000176665"/>
    </source>
</evidence>
<evidence type="ECO:0000256" key="1">
    <source>
        <dbReference type="ARBA" id="ARBA00004496"/>
    </source>
</evidence>
<dbReference type="EMBL" id="MFJA01000005">
    <property type="protein sequence ID" value="OGG04407.1"/>
    <property type="molecule type" value="Genomic_DNA"/>
</dbReference>
<dbReference type="Gene3D" id="1.10.443.10">
    <property type="entry name" value="Intergrase catalytic core"/>
    <property type="match status" value="1"/>
</dbReference>
<dbReference type="GO" id="GO:0006310">
    <property type="term" value="P:DNA recombination"/>
    <property type="evidence" value="ECO:0007669"/>
    <property type="project" value="UniProtKB-KW"/>
</dbReference>
<dbReference type="Pfam" id="PF02899">
    <property type="entry name" value="Phage_int_SAM_1"/>
    <property type="match status" value="1"/>
</dbReference>
<dbReference type="AlphaFoldDB" id="A0A1F5YWQ5"/>
<dbReference type="STRING" id="1798371.A2W14_01545"/>
<evidence type="ECO:0000256" key="5">
    <source>
        <dbReference type="ARBA" id="ARBA00022908"/>
    </source>
</evidence>
<dbReference type="SUPFAM" id="SSF47823">
    <property type="entry name" value="lambda integrase-like, N-terminal domain"/>
    <property type="match status" value="1"/>
</dbReference>
<reference evidence="12 13" key="1">
    <citation type="journal article" date="2016" name="Nat. Commun.">
        <title>Thousands of microbial genomes shed light on interconnected biogeochemical processes in an aquifer system.</title>
        <authorList>
            <person name="Anantharaman K."/>
            <person name="Brown C.T."/>
            <person name="Hug L.A."/>
            <person name="Sharon I."/>
            <person name="Castelle C.J."/>
            <person name="Probst A.J."/>
            <person name="Thomas B.C."/>
            <person name="Singh A."/>
            <person name="Wilkins M.J."/>
            <person name="Karaoz U."/>
            <person name="Brodie E.L."/>
            <person name="Williams K.H."/>
            <person name="Hubbard S.S."/>
            <person name="Banfield J.F."/>
        </authorList>
    </citation>
    <scope>NUCLEOTIDE SEQUENCE [LARGE SCALE GENOMIC DNA]</scope>
</reference>
<keyword evidence="4" id="KW-0159">Chromosome partition</keyword>
<dbReference type="InterPro" id="IPR013762">
    <property type="entry name" value="Integrase-like_cat_sf"/>
</dbReference>
<dbReference type="InterPro" id="IPR011010">
    <property type="entry name" value="DNA_brk_join_enz"/>
</dbReference>